<feature type="domain" description="EGF-like" evidence="2 3">
    <location>
        <begin position="127"/>
        <end position="138"/>
    </location>
</feature>
<accession>A0A9D4C6L0</accession>
<evidence type="ECO:0000313" key="5">
    <source>
        <dbReference type="Proteomes" id="UP000828390"/>
    </source>
</evidence>
<keyword evidence="5" id="KW-1185">Reference proteome</keyword>
<feature type="chain" id="PRO_5039609443" description="EGF-like domain-containing protein" evidence="1">
    <location>
        <begin position="20"/>
        <end position="188"/>
    </location>
</feature>
<evidence type="ECO:0000259" key="3">
    <source>
        <dbReference type="PROSITE" id="PS01186"/>
    </source>
</evidence>
<dbReference type="InterPro" id="IPR000742">
    <property type="entry name" value="EGF"/>
</dbReference>
<organism evidence="4 5">
    <name type="scientific">Dreissena polymorpha</name>
    <name type="common">Zebra mussel</name>
    <name type="synonym">Mytilus polymorpha</name>
    <dbReference type="NCBI Taxonomy" id="45954"/>
    <lineage>
        <taxon>Eukaryota</taxon>
        <taxon>Metazoa</taxon>
        <taxon>Spiralia</taxon>
        <taxon>Lophotrochozoa</taxon>
        <taxon>Mollusca</taxon>
        <taxon>Bivalvia</taxon>
        <taxon>Autobranchia</taxon>
        <taxon>Heteroconchia</taxon>
        <taxon>Euheterodonta</taxon>
        <taxon>Imparidentia</taxon>
        <taxon>Neoheterodontei</taxon>
        <taxon>Myida</taxon>
        <taxon>Dreissenoidea</taxon>
        <taxon>Dreissenidae</taxon>
        <taxon>Dreissena</taxon>
    </lineage>
</organism>
<evidence type="ECO:0000313" key="4">
    <source>
        <dbReference type="EMBL" id="KAH3718102.1"/>
    </source>
</evidence>
<keyword evidence="1" id="KW-0732">Signal</keyword>
<reference evidence="4" key="1">
    <citation type="journal article" date="2019" name="bioRxiv">
        <title>The Genome of the Zebra Mussel, Dreissena polymorpha: A Resource for Invasive Species Research.</title>
        <authorList>
            <person name="McCartney M.A."/>
            <person name="Auch B."/>
            <person name="Kono T."/>
            <person name="Mallez S."/>
            <person name="Zhang Y."/>
            <person name="Obille A."/>
            <person name="Becker A."/>
            <person name="Abrahante J.E."/>
            <person name="Garbe J."/>
            <person name="Badalamenti J.P."/>
            <person name="Herman A."/>
            <person name="Mangelson H."/>
            <person name="Liachko I."/>
            <person name="Sullivan S."/>
            <person name="Sone E.D."/>
            <person name="Koren S."/>
            <person name="Silverstein K.A.T."/>
            <person name="Beckman K.B."/>
            <person name="Gohl D.M."/>
        </authorList>
    </citation>
    <scope>NUCLEOTIDE SEQUENCE</scope>
    <source>
        <strain evidence="4">Duluth1</strain>
        <tissue evidence="4">Whole animal</tissue>
    </source>
</reference>
<feature type="signal peptide" evidence="1">
    <location>
        <begin position="1"/>
        <end position="19"/>
    </location>
</feature>
<name>A0A9D4C6L0_DREPO</name>
<proteinExistence type="predicted"/>
<dbReference type="PROSITE" id="PS00022">
    <property type="entry name" value="EGF_1"/>
    <property type="match status" value="1"/>
</dbReference>
<dbReference type="AlphaFoldDB" id="A0A9D4C6L0"/>
<gene>
    <name evidence="4" type="ORF">DPMN_060901</name>
</gene>
<comment type="caution">
    <text evidence="4">The sequence shown here is derived from an EMBL/GenBank/DDBJ whole genome shotgun (WGS) entry which is preliminary data.</text>
</comment>
<evidence type="ECO:0000259" key="2">
    <source>
        <dbReference type="PROSITE" id="PS00022"/>
    </source>
</evidence>
<reference evidence="4" key="2">
    <citation type="submission" date="2020-11" db="EMBL/GenBank/DDBJ databases">
        <authorList>
            <person name="McCartney M.A."/>
            <person name="Auch B."/>
            <person name="Kono T."/>
            <person name="Mallez S."/>
            <person name="Becker A."/>
            <person name="Gohl D.M."/>
            <person name="Silverstein K.A.T."/>
            <person name="Koren S."/>
            <person name="Bechman K.B."/>
            <person name="Herman A."/>
            <person name="Abrahante J.E."/>
            <person name="Garbe J."/>
        </authorList>
    </citation>
    <scope>NUCLEOTIDE SEQUENCE</scope>
    <source>
        <strain evidence="4">Duluth1</strain>
        <tissue evidence="4">Whole animal</tissue>
    </source>
</reference>
<protein>
    <recommendedName>
        <fullName evidence="2 3">EGF-like domain-containing protein</fullName>
    </recommendedName>
</protein>
<dbReference type="PROSITE" id="PS01186">
    <property type="entry name" value="EGF_2"/>
    <property type="match status" value="1"/>
</dbReference>
<dbReference type="Proteomes" id="UP000828390">
    <property type="component" value="Unassembled WGS sequence"/>
</dbReference>
<dbReference type="Gene3D" id="2.10.25.10">
    <property type="entry name" value="Laminin"/>
    <property type="match status" value="1"/>
</dbReference>
<sequence length="188" mass="21070">MNSLHVFVLLVLTLGTVYGASHICDVVQMQTDYTEDRAKNFMTLTLAGWTLNKTMSGLNIYTTEQLYDRILSWQSMKNANDTPVVVFQKTKEVQMESCCAGWSGALCDQASCDPPCINGNCTSPNTCVCNNGFNGYSCDEDETENIMGDQYCYKYKTCSGEKLEGFLGVETSQDHVLQQRRRQLWSLG</sequence>
<evidence type="ECO:0000256" key="1">
    <source>
        <dbReference type="SAM" id="SignalP"/>
    </source>
</evidence>
<dbReference type="EMBL" id="JAIWYP010000013">
    <property type="protein sequence ID" value="KAH3718102.1"/>
    <property type="molecule type" value="Genomic_DNA"/>
</dbReference>